<evidence type="ECO:0000313" key="2">
    <source>
        <dbReference type="EMBL" id="GHE75949.1"/>
    </source>
</evidence>
<name>A0ABQ3I9U5_9BACT</name>
<dbReference type="PROSITE" id="PS50943">
    <property type="entry name" value="HTH_CROC1"/>
    <property type="match status" value="1"/>
</dbReference>
<reference evidence="3" key="1">
    <citation type="journal article" date="2019" name="Int. J. Syst. Evol. Microbiol.">
        <title>The Global Catalogue of Microorganisms (GCM) 10K type strain sequencing project: providing services to taxonomists for standard genome sequencing and annotation.</title>
        <authorList>
            <consortium name="The Broad Institute Genomics Platform"/>
            <consortium name="The Broad Institute Genome Sequencing Center for Infectious Disease"/>
            <person name="Wu L."/>
            <person name="Ma J."/>
        </authorList>
    </citation>
    <scope>NUCLEOTIDE SEQUENCE [LARGE SCALE GENOMIC DNA]</scope>
    <source>
        <strain evidence="3">CGMCC 1.15111</strain>
    </source>
</reference>
<comment type="caution">
    <text evidence="2">The sequence shown here is derived from an EMBL/GenBank/DDBJ whole genome shotgun (WGS) entry which is preliminary data.</text>
</comment>
<keyword evidence="3" id="KW-1185">Reference proteome</keyword>
<organism evidence="2 3">
    <name type="scientific">Roseivirga thermotolerans</name>
    <dbReference type="NCBI Taxonomy" id="1758176"/>
    <lineage>
        <taxon>Bacteria</taxon>
        <taxon>Pseudomonadati</taxon>
        <taxon>Bacteroidota</taxon>
        <taxon>Cytophagia</taxon>
        <taxon>Cytophagales</taxon>
        <taxon>Roseivirgaceae</taxon>
        <taxon>Roseivirga</taxon>
    </lineage>
</organism>
<gene>
    <name evidence="2" type="ORF">GCM10011340_36000</name>
</gene>
<dbReference type="Pfam" id="PF01381">
    <property type="entry name" value="HTH_3"/>
    <property type="match status" value="1"/>
</dbReference>
<dbReference type="SUPFAM" id="SSF47413">
    <property type="entry name" value="lambda repressor-like DNA-binding domains"/>
    <property type="match status" value="1"/>
</dbReference>
<proteinExistence type="predicted"/>
<evidence type="ECO:0000259" key="1">
    <source>
        <dbReference type="PROSITE" id="PS50943"/>
    </source>
</evidence>
<evidence type="ECO:0000313" key="3">
    <source>
        <dbReference type="Proteomes" id="UP000658258"/>
    </source>
</evidence>
<feature type="domain" description="HTH cro/C1-type" evidence="1">
    <location>
        <begin position="13"/>
        <end position="57"/>
    </location>
</feature>
<accession>A0ABQ3I9U5</accession>
<dbReference type="Proteomes" id="UP000658258">
    <property type="component" value="Unassembled WGS sequence"/>
</dbReference>
<dbReference type="InterPro" id="IPR010982">
    <property type="entry name" value="Lambda_DNA-bd_dom_sf"/>
</dbReference>
<dbReference type="Gene3D" id="1.10.260.40">
    <property type="entry name" value="lambda repressor-like DNA-binding domains"/>
    <property type="match status" value="1"/>
</dbReference>
<dbReference type="EMBL" id="BNAG01000007">
    <property type="protein sequence ID" value="GHE75949.1"/>
    <property type="molecule type" value="Genomic_DNA"/>
</dbReference>
<dbReference type="RefSeq" id="WP_189631711.1">
    <property type="nucleotide sequence ID" value="NZ_BNAG01000007.1"/>
</dbReference>
<sequence>MGGYWKHEKEGRLSQEDLAQFLGTKGLAIGSYERDEMKPSIEVAANMADYLAVVVKV</sequence>
<protein>
    <recommendedName>
        <fullName evidence="1">HTH cro/C1-type domain-containing protein</fullName>
    </recommendedName>
</protein>
<dbReference type="CDD" id="cd00093">
    <property type="entry name" value="HTH_XRE"/>
    <property type="match status" value="1"/>
</dbReference>
<dbReference type="InterPro" id="IPR001387">
    <property type="entry name" value="Cro/C1-type_HTH"/>
</dbReference>